<dbReference type="GO" id="GO:0022857">
    <property type="term" value="F:transmembrane transporter activity"/>
    <property type="evidence" value="ECO:0007669"/>
    <property type="project" value="InterPro"/>
</dbReference>
<comment type="similarity">
    <text evidence="11">Belongs to the binding-protein-dependent transport system permease family.</text>
</comment>
<feature type="transmembrane region" description="Helical" evidence="11">
    <location>
        <begin position="133"/>
        <end position="152"/>
    </location>
</feature>
<dbReference type="PANTHER" id="PTHR30183:SF9">
    <property type="entry name" value="THIAMINE TRANSPORT SYSTEM PERMEASE PROTEIN THIP"/>
    <property type="match status" value="1"/>
</dbReference>
<proteinExistence type="inferred from homology"/>
<keyword evidence="9 11" id="KW-1133">Transmembrane helix</keyword>
<name>W0HX61_9GAMM</name>
<dbReference type="FunFam" id="1.10.3720.10:FF:000044">
    <property type="entry name" value="Thiamine/thiamine pyrophosphate ABC transporter permease ThiP"/>
    <property type="match status" value="1"/>
</dbReference>
<feature type="transmembrane region" description="Helical" evidence="11">
    <location>
        <begin position="374"/>
        <end position="394"/>
    </location>
</feature>
<dbReference type="CDD" id="cd06261">
    <property type="entry name" value="TM_PBP2"/>
    <property type="match status" value="1"/>
</dbReference>
<evidence type="ECO:0000256" key="7">
    <source>
        <dbReference type="ARBA" id="ARBA00022692"/>
    </source>
</evidence>
<dbReference type="InterPro" id="IPR005947">
    <property type="entry name" value="ThiP_ABC_transpt"/>
</dbReference>
<dbReference type="KEGG" id="sod:Sant_3372"/>
<feature type="transmembrane region" description="Helical" evidence="11">
    <location>
        <begin position="400"/>
        <end position="420"/>
    </location>
</feature>
<feature type="transmembrane region" description="Helical" evidence="11">
    <location>
        <begin position="464"/>
        <end position="484"/>
    </location>
</feature>
<feature type="transmembrane region" description="Helical" evidence="11">
    <location>
        <begin position="54"/>
        <end position="77"/>
    </location>
</feature>
<dbReference type="Proteomes" id="UP000019028">
    <property type="component" value="Chromosome"/>
</dbReference>
<feature type="transmembrane region" description="Helical" evidence="11">
    <location>
        <begin position="287"/>
        <end position="313"/>
    </location>
</feature>
<dbReference type="NCBIfam" id="NF006951">
    <property type="entry name" value="PRK09433.1-2"/>
    <property type="match status" value="1"/>
</dbReference>
<feature type="transmembrane region" description="Helical" evidence="11">
    <location>
        <begin position="504"/>
        <end position="524"/>
    </location>
</feature>
<keyword evidence="4 11" id="KW-0813">Transport</keyword>
<dbReference type="GO" id="GO:0015888">
    <property type="term" value="P:thiamine transport"/>
    <property type="evidence" value="ECO:0007669"/>
    <property type="project" value="InterPro"/>
</dbReference>
<keyword evidence="10 11" id="KW-0472">Membrane</keyword>
<evidence type="ECO:0000256" key="6">
    <source>
        <dbReference type="ARBA" id="ARBA00022519"/>
    </source>
</evidence>
<protein>
    <recommendedName>
        <fullName evidence="3">Thiamine transport system permease protein ThiP</fullName>
    </recommendedName>
</protein>
<dbReference type="PATRIC" id="fig|1239307.3.peg.3718"/>
<dbReference type="InterPro" id="IPR035906">
    <property type="entry name" value="MetI-like_sf"/>
</dbReference>
<evidence type="ECO:0000313" key="14">
    <source>
        <dbReference type="Proteomes" id="UP000019028"/>
    </source>
</evidence>
<organism evidence="13 14">
    <name type="scientific">Sodalis praecaptivus</name>
    <dbReference type="NCBI Taxonomy" id="1239307"/>
    <lineage>
        <taxon>Bacteria</taxon>
        <taxon>Pseudomonadati</taxon>
        <taxon>Pseudomonadota</taxon>
        <taxon>Gammaproteobacteria</taxon>
        <taxon>Enterobacterales</taxon>
        <taxon>Bruguierivoracaceae</taxon>
        <taxon>Sodalis</taxon>
    </lineage>
</organism>
<evidence type="ECO:0000256" key="8">
    <source>
        <dbReference type="ARBA" id="ARBA00022737"/>
    </source>
</evidence>
<evidence type="ECO:0000256" key="9">
    <source>
        <dbReference type="ARBA" id="ARBA00022989"/>
    </source>
</evidence>
<feature type="transmembrane region" description="Helical" evidence="11">
    <location>
        <begin position="239"/>
        <end position="259"/>
    </location>
</feature>
<keyword evidence="8" id="KW-0677">Repeat</keyword>
<evidence type="ECO:0000256" key="10">
    <source>
        <dbReference type="ARBA" id="ARBA00023136"/>
    </source>
</evidence>
<reference evidence="13 14" key="1">
    <citation type="journal article" date="2014" name="Genome Biol. Evol.">
        <title>Genome degeneration and adaptation in a nascent stage of symbiosis.</title>
        <authorList>
            <person name="Oakeson K.F."/>
            <person name="Gil R."/>
            <person name="Clayton A.L."/>
            <person name="Dunn D.M."/>
            <person name="von Niederhausern A.C."/>
            <person name="Hamil C."/>
            <person name="Aoyagi A."/>
            <person name="Duval B."/>
            <person name="Baca A."/>
            <person name="Silva F.J."/>
            <person name="Vallier A."/>
            <person name="Jackson D.G."/>
            <person name="Latorre A."/>
            <person name="Weiss R.B."/>
            <person name="Heddi A."/>
            <person name="Moya A."/>
            <person name="Dale C."/>
        </authorList>
    </citation>
    <scope>NUCLEOTIDE SEQUENCE [LARGE SCALE GENOMIC DNA]</scope>
    <source>
        <strain evidence="13 14">HS1</strain>
    </source>
</reference>
<dbReference type="RefSeq" id="WP_025423498.1">
    <property type="nucleotide sequence ID" value="NZ_CP006569.1"/>
</dbReference>
<dbReference type="Pfam" id="PF00528">
    <property type="entry name" value="BPD_transp_1"/>
    <property type="match status" value="2"/>
</dbReference>
<dbReference type="NCBIfam" id="TIGR01253">
    <property type="entry name" value="thiP"/>
    <property type="match status" value="1"/>
</dbReference>
<evidence type="ECO:0000256" key="5">
    <source>
        <dbReference type="ARBA" id="ARBA00022475"/>
    </source>
</evidence>
<keyword evidence="5" id="KW-1003">Cell membrane</keyword>
<evidence type="ECO:0000256" key="3">
    <source>
        <dbReference type="ARBA" id="ARBA00016947"/>
    </source>
</evidence>
<feature type="transmembrane region" description="Helical" evidence="11">
    <location>
        <begin position="89"/>
        <end position="113"/>
    </location>
</feature>
<comment type="subunit">
    <text evidence="2">The complex is composed of two ATP-binding proteins (ThiQ), two transmembrane proteins (ThiP) and a solute-binding protein (ThiB).</text>
</comment>
<feature type="domain" description="ABC transmembrane type-1" evidence="12">
    <location>
        <begin position="55"/>
        <end position="260"/>
    </location>
</feature>
<feature type="transmembrane region" description="Helical" evidence="11">
    <location>
        <begin position="325"/>
        <end position="353"/>
    </location>
</feature>
<keyword evidence="7 11" id="KW-0812">Transmembrane</keyword>
<evidence type="ECO:0000256" key="1">
    <source>
        <dbReference type="ARBA" id="ARBA00004429"/>
    </source>
</evidence>
<feature type="transmembrane region" description="Helical" evidence="11">
    <location>
        <begin position="12"/>
        <end position="34"/>
    </location>
</feature>
<feature type="domain" description="ABC transmembrane type-1" evidence="12">
    <location>
        <begin position="330"/>
        <end position="524"/>
    </location>
</feature>
<dbReference type="AlphaFoldDB" id="W0HX61"/>
<evidence type="ECO:0000256" key="4">
    <source>
        <dbReference type="ARBA" id="ARBA00022448"/>
    </source>
</evidence>
<dbReference type="EMBL" id="CP006569">
    <property type="protein sequence ID" value="AHF78364.1"/>
    <property type="molecule type" value="Genomic_DNA"/>
</dbReference>
<dbReference type="OrthoDB" id="7066776at2"/>
<keyword evidence="6" id="KW-0997">Cell inner membrane</keyword>
<evidence type="ECO:0000256" key="11">
    <source>
        <dbReference type="RuleBase" id="RU363032"/>
    </source>
</evidence>
<feature type="transmembrane region" description="Helical" evidence="11">
    <location>
        <begin position="195"/>
        <end position="219"/>
    </location>
</feature>
<dbReference type="PANTHER" id="PTHR30183">
    <property type="entry name" value="MOLYBDENUM TRANSPORT SYSTEM PERMEASE PROTEIN MODB"/>
    <property type="match status" value="1"/>
</dbReference>
<dbReference type="SUPFAM" id="SSF161098">
    <property type="entry name" value="MetI-like"/>
    <property type="match status" value="2"/>
</dbReference>
<evidence type="ECO:0000256" key="2">
    <source>
        <dbReference type="ARBA" id="ARBA00011650"/>
    </source>
</evidence>
<gene>
    <name evidence="13" type="primary">thiP</name>
    <name evidence="13" type="ORF">Sant_3372</name>
</gene>
<keyword evidence="14" id="KW-1185">Reference proteome</keyword>
<dbReference type="GO" id="GO:0005886">
    <property type="term" value="C:plasma membrane"/>
    <property type="evidence" value="ECO:0007669"/>
    <property type="project" value="UniProtKB-SubCell"/>
</dbReference>
<comment type="subcellular location">
    <subcellularLocation>
        <location evidence="1">Cell inner membrane</location>
        <topology evidence="1">Multi-pass membrane protein</topology>
    </subcellularLocation>
    <subcellularLocation>
        <location evidence="11">Cell membrane</location>
        <topology evidence="11">Multi-pass membrane protein</topology>
    </subcellularLocation>
</comment>
<dbReference type="InterPro" id="IPR000515">
    <property type="entry name" value="MetI-like"/>
</dbReference>
<evidence type="ECO:0000259" key="12">
    <source>
        <dbReference type="PROSITE" id="PS50928"/>
    </source>
</evidence>
<dbReference type="HOGENOM" id="CLU_021838_5_3_6"/>
<dbReference type="Gene3D" id="1.10.3720.10">
    <property type="entry name" value="MetI-like"/>
    <property type="match status" value="2"/>
</dbReference>
<evidence type="ECO:0000313" key="13">
    <source>
        <dbReference type="EMBL" id="AHF78364.1"/>
    </source>
</evidence>
<accession>W0HX61</accession>
<dbReference type="PROSITE" id="PS50928">
    <property type="entry name" value="ABC_TM1"/>
    <property type="match status" value="2"/>
</dbReference>
<sequence>MTGRSAGFPGWLWPGVAAASVIAIIAIAAFGALWRHAPAHPWRPLLADSYLWHVVSFTFIQALLSALCSTLPAVALARALYRRRFPGRALLLRFCGMTLVLPVLVGVFGIMSVFGQQGWLAQLCRLLHVEYGFSPYGLSGILLAHVFFNLPLATRLLLQALESIPVEQRQLAAQLGMSAGPFFRLVEWPYLRRQLLPAAALIFMLCFASFATVLALGGGPRATTIELAIYQALSYDFDVGRAALLALIQMVCCLGLVMLSQRLAGALPVGHSQHARWRERQTAPGGILCDGLIILAALLFLVPPLLAVVIGGLSGSLLTVLTQTALWRAVFTSLSIALCAGLLCLLLTAMLLWSSRELRLRQRRLGAQLLDLSGMVILAMPGIVLATGFFLLAMDSGGLPASPAPVVILANALMAIPYALKVLESPMQDVADRYRQLCLALDLRGLNRLRLVEWRALRQPAGRALAFASILSLGDFGVIALFGSEDFRTLPLYLYQQIGAYRSQDGAVTALLLLLLCLLLFSLFETLSGSHDNAG</sequence>